<dbReference type="Proteomes" id="UP001329825">
    <property type="component" value="Chromosome 11"/>
</dbReference>
<evidence type="ECO:0000313" key="2">
    <source>
        <dbReference type="EMBL" id="WRT70505.1"/>
    </source>
</evidence>
<evidence type="ECO:0000256" key="1">
    <source>
        <dbReference type="SAM" id="MobiDB-lite"/>
    </source>
</evidence>
<dbReference type="EMBL" id="CP141891">
    <property type="protein sequence ID" value="WRT70505.1"/>
    <property type="molecule type" value="Genomic_DNA"/>
</dbReference>
<proteinExistence type="predicted"/>
<name>A0ABZ1DAZ5_9TREE</name>
<sequence>MTSEPDVSGSEENVLSTVSGRDSDSVLSSTSHSDSECLPSHIASSNSEWTEAEQLVSFICDDTVEYQHSLPSMTQAKEANILAALDYLSKEFRDRCPSDSTSNLKSQVTKVWLENRRQDQTEAYPRKSQWTAKRIGLMSTFRSTLPPRQKRSFPTFCRDLESLKKGKEGNASENDPLYQPTTLKDLFLDTLLTKPQDEQERAKSVEELSKASDQRLKQMIVELLK</sequence>
<organism evidence="2 3">
    <name type="scientific">Kwoniella shivajii</name>
    <dbReference type="NCBI Taxonomy" id="564305"/>
    <lineage>
        <taxon>Eukaryota</taxon>
        <taxon>Fungi</taxon>
        <taxon>Dikarya</taxon>
        <taxon>Basidiomycota</taxon>
        <taxon>Agaricomycotina</taxon>
        <taxon>Tremellomycetes</taxon>
        <taxon>Tremellales</taxon>
        <taxon>Cryptococcaceae</taxon>
        <taxon>Kwoniella</taxon>
    </lineage>
</organism>
<dbReference type="GeneID" id="87959633"/>
<dbReference type="RefSeq" id="XP_062795244.1">
    <property type="nucleotide sequence ID" value="XM_062939193.1"/>
</dbReference>
<protein>
    <submittedName>
        <fullName evidence="2">Uncharacterized protein</fullName>
    </submittedName>
</protein>
<keyword evidence="3" id="KW-1185">Reference proteome</keyword>
<accession>A0ABZ1DAZ5</accession>
<evidence type="ECO:0000313" key="3">
    <source>
        <dbReference type="Proteomes" id="UP001329825"/>
    </source>
</evidence>
<reference evidence="2 3" key="1">
    <citation type="submission" date="2024-01" db="EMBL/GenBank/DDBJ databases">
        <title>Comparative genomics of Cryptococcus and Kwoniella reveals pathogenesis evolution and contrasting modes of karyotype evolution via chromosome fusion or intercentromeric recombination.</title>
        <authorList>
            <person name="Coelho M.A."/>
            <person name="David-Palma M."/>
            <person name="Shea T."/>
            <person name="Bowers K."/>
            <person name="McGinley-Smith S."/>
            <person name="Mohammad A.W."/>
            <person name="Gnirke A."/>
            <person name="Yurkov A.M."/>
            <person name="Nowrousian M."/>
            <person name="Sun S."/>
            <person name="Cuomo C.A."/>
            <person name="Heitman J."/>
        </authorList>
    </citation>
    <scope>NUCLEOTIDE SEQUENCE [LARGE SCALE GENOMIC DNA]</scope>
    <source>
        <strain evidence="2">CBS 11374</strain>
    </source>
</reference>
<gene>
    <name evidence="2" type="ORF">IL334_007503</name>
</gene>
<feature type="compositionally biased region" description="Polar residues" evidence="1">
    <location>
        <begin position="1"/>
        <end position="18"/>
    </location>
</feature>
<feature type="region of interest" description="Disordered" evidence="1">
    <location>
        <begin position="1"/>
        <end position="43"/>
    </location>
</feature>